<evidence type="ECO:0000256" key="4">
    <source>
        <dbReference type="ARBA" id="ARBA00023136"/>
    </source>
</evidence>
<keyword evidence="5" id="KW-1015">Disulfide bond</keyword>
<organism evidence="7 8">
    <name type="scientific">Myripristis murdjan</name>
    <name type="common">pinecone soldierfish</name>
    <dbReference type="NCBI Taxonomy" id="586833"/>
    <lineage>
        <taxon>Eukaryota</taxon>
        <taxon>Metazoa</taxon>
        <taxon>Chordata</taxon>
        <taxon>Craniata</taxon>
        <taxon>Vertebrata</taxon>
        <taxon>Euteleostomi</taxon>
        <taxon>Actinopterygii</taxon>
        <taxon>Neopterygii</taxon>
        <taxon>Teleostei</taxon>
        <taxon>Neoteleostei</taxon>
        <taxon>Acanthomorphata</taxon>
        <taxon>Holocentriformes</taxon>
        <taxon>Holocentridae</taxon>
        <taxon>Myripristis</taxon>
    </lineage>
</organism>
<dbReference type="InterPro" id="IPR003599">
    <property type="entry name" value="Ig_sub"/>
</dbReference>
<dbReference type="PANTHER" id="PTHR46484">
    <property type="entry name" value="SI:CH211-171H4.5-RELATED"/>
    <property type="match status" value="1"/>
</dbReference>
<dbReference type="InterPro" id="IPR036179">
    <property type="entry name" value="Ig-like_dom_sf"/>
</dbReference>
<name>A0A667Z404_9TELE</name>
<protein>
    <recommendedName>
        <fullName evidence="6">Ig-like domain-containing protein</fullName>
    </recommendedName>
</protein>
<evidence type="ECO:0000259" key="6">
    <source>
        <dbReference type="PROSITE" id="PS50835"/>
    </source>
</evidence>
<reference evidence="7" key="3">
    <citation type="submission" date="2025-09" db="UniProtKB">
        <authorList>
            <consortium name="Ensembl"/>
        </authorList>
    </citation>
    <scope>IDENTIFICATION</scope>
</reference>
<accession>A0A667Z404</accession>
<dbReference type="AlphaFoldDB" id="A0A667Z404"/>
<dbReference type="InParanoid" id="A0A667Z404"/>
<evidence type="ECO:0000313" key="7">
    <source>
        <dbReference type="Ensembl" id="ENSMMDP00005034922.1"/>
    </source>
</evidence>
<proteinExistence type="predicted"/>
<evidence type="ECO:0000256" key="1">
    <source>
        <dbReference type="ARBA" id="ARBA00004167"/>
    </source>
</evidence>
<dbReference type="Gene3D" id="2.60.40.10">
    <property type="entry name" value="Immunoglobulins"/>
    <property type="match status" value="2"/>
</dbReference>
<comment type="subcellular location">
    <subcellularLocation>
        <location evidence="1">Membrane</location>
        <topology evidence="1">Single-pass membrane protein</topology>
    </subcellularLocation>
</comment>
<sequence length="272" mass="30499">YFVHTTVIIYFIQADASPWTAKMPSSVAGLIGSCVVIPCSFNYPEHENKVTKFTGIWTERTGHIIYHPVQSKVMQQYRDRTVLLGDLSKKDCSLKIDPIQSSDTGTFHFRIEMEGYEKYSYKQSEVSITATINVKEDVEQGETVSASCSAFHSCPTNSPVFIWSHSGKMHVQSKGLDNGQWQVTSSLTFHPTRADHSKPLECTVTYQGGQQMNSSKILNVKCKLFFFFWCITQIIKDTTGLSALDPLTQLTPLGLIKSRPASQQQQNVDLPS</sequence>
<dbReference type="Ensembl" id="ENSMMDT00005035694.1">
    <property type="protein sequence ID" value="ENSMMDP00005034922.1"/>
    <property type="gene ID" value="ENSMMDG00005016418.1"/>
</dbReference>
<dbReference type="InterPro" id="IPR013783">
    <property type="entry name" value="Ig-like_fold"/>
</dbReference>
<keyword evidence="3" id="KW-1133">Transmembrane helix</keyword>
<dbReference type="SUPFAM" id="SSF48726">
    <property type="entry name" value="Immunoglobulin"/>
    <property type="match status" value="2"/>
</dbReference>
<dbReference type="Proteomes" id="UP000472263">
    <property type="component" value="Chromosome 16"/>
</dbReference>
<dbReference type="InterPro" id="IPR013106">
    <property type="entry name" value="Ig_V-set"/>
</dbReference>
<dbReference type="GO" id="GO:0016020">
    <property type="term" value="C:membrane"/>
    <property type="evidence" value="ECO:0007669"/>
    <property type="project" value="UniProtKB-SubCell"/>
</dbReference>
<keyword evidence="2" id="KW-0812">Transmembrane</keyword>
<dbReference type="SMART" id="SM00409">
    <property type="entry name" value="IG"/>
    <property type="match status" value="2"/>
</dbReference>
<reference evidence="7" key="1">
    <citation type="submission" date="2019-06" db="EMBL/GenBank/DDBJ databases">
        <authorList>
            <consortium name="Wellcome Sanger Institute Data Sharing"/>
        </authorList>
    </citation>
    <scope>NUCLEOTIDE SEQUENCE [LARGE SCALE GENOMIC DNA]</scope>
</reference>
<dbReference type="InterPro" id="IPR007110">
    <property type="entry name" value="Ig-like_dom"/>
</dbReference>
<evidence type="ECO:0000256" key="5">
    <source>
        <dbReference type="ARBA" id="ARBA00023157"/>
    </source>
</evidence>
<feature type="domain" description="Ig-like" evidence="6">
    <location>
        <begin position="124"/>
        <end position="219"/>
    </location>
</feature>
<evidence type="ECO:0000256" key="2">
    <source>
        <dbReference type="ARBA" id="ARBA00022692"/>
    </source>
</evidence>
<evidence type="ECO:0000313" key="8">
    <source>
        <dbReference type="Proteomes" id="UP000472263"/>
    </source>
</evidence>
<keyword evidence="4" id="KW-0472">Membrane</keyword>
<keyword evidence="8" id="KW-1185">Reference proteome</keyword>
<evidence type="ECO:0000256" key="3">
    <source>
        <dbReference type="ARBA" id="ARBA00022989"/>
    </source>
</evidence>
<dbReference type="PROSITE" id="PS50835">
    <property type="entry name" value="IG_LIKE"/>
    <property type="match status" value="1"/>
</dbReference>
<reference evidence="7" key="2">
    <citation type="submission" date="2025-08" db="UniProtKB">
        <authorList>
            <consortium name="Ensembl"/>
        </authorList>
    </citation>
    <scope>IDENTIFICATION</scope>
</reference>
<dbReference type="Pfam" id="PF07686">
    <property type="entry name" value="V-set"/>
    <property type="match status" value="1"/>
</dbReference>
<dbReference type="GeneTree" id="ENSGT01150000286924"/>
<dbReference type="PANTHER" id="PTHR46484:SF1">
    <property type="entry name" value="SCHWANN CELL MYELIN PROTEIN-RELATED"/>
    <property type="match status" value="1"/>
</dbReference>
<dbReference type="Pfam" id="PF08205">
    <property type="entry name" value="C2-set_2"/>
    <property type="match status" value="1"/>
</dbReference>
<dbReference type="InterPro" id="IPR013162">
    <property type="entry name" value="CD80_C2-set"/>
</dbReference>